<evidence type="ECO:0000313" key="3">
    <source>
        <dbReference type="EMBL" id="SEJ90827.1"/>
    </source>
</evidence>
<feature type="compositionally biased region" description="Polar residues" evidence="1">
    <location>
        <begin position="107"/>
        <end position="124"/>
    </location>
</feature>
<keyword evidence="4" id="KW-1185">Reference proteome</keyword>
<feature type="region of interest" description="Disordered" evidence="1">
    <location>
        <begin position="105"/>
        <end position="124"/>
    </location>
</feature>
<dbReference type="SUPFAM" id="SSF47781">
    <property type="entry name" value="RuvA domain 2-like"/>
    <property type="match status" value="1"/>
</dbReference>
<evidence type="ECO:0000313" key="4">
    <source>
        <dbReference type="Proteomes" id="UP000199662"/>
    </source>
</evidence>
<dbReference type="Proteomes" id="UP000199662">
    <property type="component" value="Unassembled WGS sequence"/>
</dbReference>
<dbReference type="InterPro" id="IPR019554">
    <property type="entry name" value="Soluble_ligand-bd"/>
</dbReference>
<dbReference type="Gene3D" id="1.10.150.320">
    <property type="entry name" value="Photosystem II 12 kDa extrinsic protein"/>
    <property type="match status" value="1"/>
</dbReference>
<dbReference type="Gene3D" id="3.10.560.10">
    <property type="entry name" value="Outer membrane lipoprotein wza domain like"/>
    <property type="match status" value="1"/>
</dbReference>
<reference evidence="3 4" key="1">
    <citation type="submission" date="2016-10" db="EMBL/GenBank/DDBJ databases">
        <authorList>
            <person name="de Groot N.N."/>
        </authorList>
    </citation>
    <scope>NUCLEOTIDE SEQUENCE [LARGE SCALE GENOMIC DNA]</scope>
    <source>
        <strain evidence="3 4">DSM 2179</strain>
    </source>
</reference>
<dbReference type="Pfam" id="PF10531">
    <property type="entry name" value="SLBB"/>
    <property type="match status" value="1"/>
</dbReference>
<protein>
    <submittedName>
        <fullName evidence="3">Competence protein ComEA</fullName>
    </submittedName>
</protein>
<dbReference type="GO" id="GO:0015627">
    <property type="term" value="C:type II protein secretion system complex"/>
    <property type="evidence" value="ECO:0007669"/>
    <property type="project" value="TreeGrafter"/>
</dbReference>
<dbReference type="STRING" id="84035.SAMN05660742_12331"/>
<name>A0A1H7CQJ0_9FIRM</name>
<dbReference type="EMBL" id="FNZK01000023">
    <property type="protein sequence ID" value="SEJ90827.1"/>
    <property type="molecule type" value="Genomic_DNA"/>
</dbReference>
<feature type="domain" description="Helix-hairpin-helix DNA-binding motif class 1" evidence="2">
    <location>
        <begin position="167"/>
        <end position="186"/>
    </location>
</feature>
<dbReference type="Pfam" id="PF12836">
    <property type="entry name" value="HHH_3"/>
    <property type="match status" value="1"/>
</dbReference>
<dbReference type="PANTHER" id="PTHR21180:SF32">
    <property type="entry name" value="ENDONUCLEASE_EXONUCLEASE_PHOSPHATASE FAMILY DOMAIN-CONTAINING PROTEIN 1"/>
    <property type="match status" value="1"/>
</dbReference>
<dbReference type="AlphaFoldDB" id="A0A1H7CQJ0"/>
<dbReference type="GO" id="GO:0006281">
    <property type="term" value="P:DNA repair"/>
    <property type="evidence" value="ECO:0007669"/>
    <property type="project" value="InterPro"/>
</dbReference>
<dbReference type="NCBIfam" id="TIGR00426">
    <property type="entry name" value="competence protein ComEA helix-hairpin-helix repeat region"/>
    <property type="match status" value="1"/>
</dbReference>
<dbReference type="PANTHER" id="PTHR21180">
    <property type="entry name" value="ENDONUCLEASE/EXONUCLEASE/PHOSPHATASE FAMILY DOMAIN-CONTAINING PROTEIN 1"/>
    <property type="match status" value="1"/>
</dbReference>
<dbReference type="GO" id="GO:0015628">
    <property type="term" value="P:protein secretion by the type II secretion system"/>
    <property type="evidence" value="ECO:0007669"/>
    <property type="project" value="TreeGrafter"/>
</dbReference>
<sequence length="189" mass="19823">MYKRSMAVFLVLAILIIGGSLYGYYEKDKVITLDAVAKEDLPAAEITVYVSGAVNKPGVVTLPEKARVVDAVNLCGGVLASADAGKINMAQALKDGMQVVVPEKLAGNSSGNEGQSKAATPAGSSSNLININTADAKELDRLPGVGPAMAQRIIEYRITSGAFQAIEDLKKVHGMGATKFEKLKDKVSL</sequence>
<accession>A0A1H7CQJ0</accession>
<dbReference type="InterPro" id="IPR010994">
    <property type="entry name" value="RuvA_2-like"/>
</dbReference>
<dbReference type="InterPro" id="IPR004509">
    <property type="entry name" value="Competence_ComEA_HhH"/>
</dbReference>
<feature type="domain" description="Helix-hairpin-helix DNA-binding motif class 1" evidence="2">
    <location>
        <begin position="137"/>
        <end position="156"/>
    </location>
</feature>
<dbReference type="SMART" id="SM00278">
    <property type="entry name" value="HhH1"/>
    <property type="match status" value="2"/>
</dbReference>
<dbReference type="InterPro" id="IPR003583">
    <property type="entry name" value="Hlx-hairpin-Hlx_DNA-bd_motif"/>
</dbReference>
<evidence type="ECO:0000256" key="1">
    <source>
        <dbReference type="SAM" id="MobiDB-lite"/>
    </source>
</evidence>
<evidence type="ECO:0000259" key="2">
    <source>
        <dbReference type="SMART" id="SM00278"/>
    </source>
</evidence>
<gene>
    <name evidence="3" type="ORF">SAMN05660742_12331</name>
</gene>
<organism evidence="3 4">
    <name type="scientific">Propionispira arboris</name>
    <dbReference type="NCBI Taxonomy" id="84035"/>
    <lineage>
        <taxon>Bacteria</taxon>
        <taxon>Bacillati</taxon>
        <taxon>Bacillota</taxon>
        <taxon>Negativicutes</taxon>
        <taxon>Selenomonadales</taxon>
        <taxon>Selenomonadaceae</taxon>
        <taxon>Propionispira</taxon>
    </lineage>
</organism>
<proteinExistence type="predicted"/>
<dbReference type="GO" id="GO:0003677">
    <property type="term" value="F:DNA binding"/>
    <property type="evidence" value="ECO:0007669"/>
    <property type="project" value="InterPro"/>
</dbReference>
<dbReference type="InterPro" id="IPR051675">
    <property type="entry name" value="Endo/Exo/Phosphatase_dom_1"/>
</dbReference>